<dbReference type="InParanoid" id="A0A2H3DZI3"/>
<protein>
    <submittedName>
        <fullName evidence="1">Uncharacterized protein</fullName>
    </submittedName>
</protein>
<proteinExistence type="predicted"/>
<gene>
    <name evidence="1" type="ORF">ARMGADRAFT_497509</name>
</gene>
<dbReference type="AlphaFoldDB" id="A0A2H3DZI3"/>
<evidence type="ECO:0000313" key="1">
    <source>
        <dbReference type="EMBL" id="PBK99294.1"/>
    </source>
</evidence>
<evidence type="ECO:0000313" key="2">
    <source>
        <dbReference type="Proteomes" id="UP000217790"/>
    </source>
</evidence>
<reference evidence="2" key="1">
    <citation type="journal article" date="2017" name="Nat. Ecol. Evol.">
        <title>Genome expansion and lineage-specific genetic innovations in the forest pathogenic fungi Armillaria.</title>
        <authorList>
            <person name="Sipos G."/>
            <person name="Prasanna A.N."/>
            <person name="Walter M.C."/>
            <person name="O'Connor E."/>
            <person name="Balint B."/>
            <person name="Krizsan K."/>
            <person name="Kiss B."/>
            <person name="Hess J."/>
            <person name="Varga T."/>
            <person name="Slot J."/>
            <person name="Riley R."/>
            <person name="Boka B."/>
            <person name="Rigling D."/>
            <person name="Barry K."/>
            <person name="Lee J."/>
            <person name="Mihaltcheva S."/>
            <person name="LaButti K."/>
            <person name="Lipzen A."/>
            <person name="Waldron R."/>
            <person name="Moloney N.M."/>
            <person name="Sperisen C."/>
            <person name="Kredics L."/>
            <person name="Vagvoelgyi C."/>
            <person name="Patrignani A."/>
            <person name="Fitzpatrick D."/>
            <person name="Nagy I."/>
            <person name="Doyle S."/>
            <person name="Anderson J.B."/>
            <person name="Grigoriev I.V."/>
            <person name="Gueldener U."/>
            <person name="Muensterkoetter M."/>
            <person name="Nagy L.G."/>
        </authorList>
    </citation>
    <scope>NUCLEOTIDE SEQUENCE [LARGE SCALE GENOMIC DNA]</scope>
    <source>
        <strain evidence="2">Ar21-2</strain>
    </source>
</reference>
<organism evidence="1 2">
    <name type="scientific">Armillaria gallica</name>
    <name type="common">Bulbous honey fungus</name>
    <name type="synonym">Armillaria bulbosa</name>
    <dbReference type="NCBI Taxonomy" id="47427"/>
    <lineage>
        <taxon>Eukaryota</taxon>
        <taxon>Fungi</taxon>
        <taxon>Dikarya</taxon>
        <taxon>Basidiomycota</taxon>
        <taxon>Agaricomycotina</taxon>
        <taxon>Agaricomycetes</taxon>
        <taxon>Agaricomycetidae</taxon>
        <taxon>Agaricales</taxon>
        <taxon>Marasmiineae</taxon>
        <taxon>Physalacriaceae</taxon>
        <taxon>Armillaria</taxon>
    </lineage>
</organism>
<dbReference type="Proteomes" id="UP000217790">
    <property type="component" value="Unassembled WGS sequence"/>
</dbReference>
<accession>A0A2H3DZI3</accession>
<dbReference type="EMBL" id="KZ293647">
    <property type="protein sequence ID" value="PBK99294.1"/>
    <property type="molecule type" value="Genomic_DNA"/>
</dbReference>
<keyword evidence="2" id="KW-1185">Reference proteome</keyword>
<sequence>MWLNFGMVARSTKIGFVPTTVYSNQRKYEWDPNDTRPDICQLDAKKGSEGWQSIVLIRGNDHRRRWRRVAPCTVPQVIGRSNSIDFW</sequence>
<name>A0A2H3DZI3_ARMGA</name>